<dbReference type="SUPFAM" id="SSF53706">
    <property type="entry name" value="Formate dehydrogenase/DMSO reductase, domains 1-3"/>
    <property type="match status" value="1"/>
</dbReference>
<dbReference type="Gene3D" id="3.40.50.740">
    <property type="match status" value="1"/>
</dbReference>
<dbReference type="SUPFAM" id="SSF50692">
    <property type="entry name" value="ADC-like"/>
    <property type="match status" value="1"/>
</dbReference>
<keyword evidence="4" id="KW-0411">Iron-sulfur</keyword>
<dbReference type="STRING" id="690850.Desaf_0904"/>
<dbReference type="SMART" id="SM00926">
    <property type="entry name" value="Molybdop_Fe4S4"/>
    <property type="match status" value="1"/>
</dbReference>
<dbReference type="PROSITE" id="PS51669">
    <property type="entry name" value="4FE4S_MOW_BIS_MGD"/>
    <property type="match status" value="1"/>
</dbReference>
<dbReference type="Pfam" id="PF01568">
    <property type="entry name" value="Molydop_binding"/>
    <property type="match status" value="1"/>
</dbReference>
<dbReference type="KEGG" id="daf:Desaf_0904"/>
<dbReference type="GO" id="GO:0046872">
    <property type="term" value="F:metal ion binding"/>
    <property type="evidence" value="ECO:0007669"/>
    <property type="project" value="UniProtKB-KW"/>
</dbReference>
<dbReference type="InterPro" id="IPR009010">
    <property type="entry name" value="Asp_de-COase-like_dom_sf"/>
</dbReference>
<dbReference type="RefSeq" id="WP_014259071.1">
    <property type="nucleotide sequence ID" value="NC_016629.1"/>
</dbReference>
<keyword evidence="3" id="KW-0408">Iron</keyword>
<dbReference type="eggNOG" id="COG0243">
    <property type="taxonomic scope" value="Bacteria"/>
</dbReference>
<proteinExistence type="inferred from homology"/>
<evidence type="ECO:0000259" key="5">
    <source>
        <dbReference type="PROSITE" id="PS51669"/>
    </source>
</evidence>
<dbReference type="GO" id="GO:0051536">
    <property type="term" value="F:iron-sulfur cluster binding"/>
    <property type="evidence" value="ECO:0007669"/>
    <property type="project" value="UniProtKB-KW"/>
</dbReference>
<dbReference type="HOGENOM" id="CLU_000422_13_3_7"/>
<evidence type="ECO:0000256" key="2">
    <source>
        <dbReference type="ARBA" id="ARBA00022723"/>
    </source>
</evidence>
<name>F3YV02_DESAF</name>
<dbReference type="InterPro" id="IPR006963">
    <property type="entry name" value="Mopterin_OxRdtase_4Fe-4S_dom"/>
</dbReference>
<sequence length="650" mass="70785">MTKRVITTCTRDCPGCCGLVAEVRGGRVVSLTGDPDHPVTRGRACGKTNAYMKRLAHPERVLHPLRKSNGKPGSWLRVSWEHALDELSERLQTALDEHGSESILNYQGFGERTALTILNARFFALLGGVTTLTGTLCSGTAIAAQNLDMGRRISHDPLDHMNARAIVLWGRNPAVTQAPMTPLLRAARERQQAPILLIDPVRSETAKALADHFIQPRPGTDGFLALAAARIVLDEGLEDGIFLANHADHAHEYLDLLRQQDLGRLLAACDVPEADAQLLARTMARRPAAVLLGWGLHRHKQAHHSVRAIDALAALTGNIGLPGGGVSQGFDEYGPYDQSLWGEDLHPPRRKLSMPRIGAEILADQQSATPLRVAVVSAANPVCMAPNSGLVAKALDSIPFVAHLGHFLDDTSDHADLFLPCAAFLEETDIVAGYGHNYVGPVNKAMEAPGECRPMFHIFRELARRIPAASPLDRPDEVWLRRLVRPLADAGVSLESIMAGPVRIPWAPMAPYTDRRFPTDTGNFRFLTEFGLREPDKDGGYHFLTTGGARQICSERTLDSHTPLPVVRVHPEEAERLGLADGDEAVLGNDKAELRVALKLDAGLRRDTLAAERGGWLKAGHGVNLLTTDEESDLGRGTPYYGARVRLRQG</sequence>
<dbReference type="Proteomes" id="UP000007844">
    <property type="component" value="Chromosome"/>
</dbReference>
<dbReference type="GO" id="GO:0016491">
    <property type="term" value="F:oxidoreductase activity"/>
    <property type="evidence" value="ECO:0007669"/>
    <property type="project" value="InterPro"/>
</dbReference>
<dbReference type="Gene3D" id="3.30.2070.10">
    <property type="entry name" value="Formate dehydrogenase/DMSO reductase"/>
    <property type="match status" value="1"/>
</dbReference>
<evidence type="ECO:0000256" key="1">
    <source>
        <dbReference type="ARBA" id="ARBA00010312"/>
    </source>
</evidence>
<keyword evidence="7" id="KW-1185">Reference proteome</keyword>
<protein>
    <submittedName>
        <fullName evidence="6">Nitrate reductase</fullName>
    </submittedName>
</protein>
<dbReference type="InterPro" id="IPR050612">
    <property type="entry name" value="Prok_Mopterin_Oxidored"/>
</dbReference>
<dbReference type="GO" id="GO:0043546">
    <property type="term" value="F:molybdopterin cofactor binding"/>
    <property type="evidence" value="ECO:0007669"/>
    <property type="project" value="InterPro"/>
</dbReference>
<dbReference type="EMBL" id="CP003221">
    <property type="protein sequence ID" value="EGJ49252.1"/>
    <property type="molecule type" value="Genomic_DNA"/>
</dbReference>
<keyword evidence="2" id="KW-0479">Metal-binding</keyword>
<dbReference type="InterPro" id="IPR006657">
    <property type="entry name" value="MoPterin_dinucl-bd_dom"/>
</dbReference>
<organism evidence="6 7">
    <name type="scientific">Desulfocurvibacter africanus subsp. africanus str. Walvis Bay</name>
    <dbReference type="NCBI Taxonomy" id="690850"/>
    <lineage>
        <taxon>Bacteria</taxon>
        <taxon>Pseudomonadati</taxon>
        <taxon>Thermodesulfobacteriota</taxon>
        <taxon>Desulfovibrionia</taxon>
        <taxon>Desulfovibrionales</taxon>
        <taxon>Desulfovibrionaceae</taxon>
        <taxon>Desulfocurvibacter</taxon>
    </lineage>
</organism>
<dbReference type="Gene3D" id="2.20.25.90">
    <property type="entry name" value="ADC-like domains"/>
    <property type="match status" value="1"/>
</dbReference>
<evidence type="ECO:0000313" key="6">
    <source>
        <dbReference type="EMBL" id="EGJ49252.1"/>
    </source>
</evidence>
<dbReference type="PANTHER" id="PTHR43742">
    <property type="entry name" value="TRIMETHYLAMINE-N-OXIDE REDUCTASE"/>
    <property type="match status" value="1"/>
</dbReference>
<dbReference type="InterPro" id="IPR006656">
    <property type="entry name" value="Mopterin_OxRdtase"/>
</dbReference>
<accession>F3YV02</accession>
<reference evidence="6 7" key="1">
    <citation type="journal article" date="2011" name="J. Bacteriol.">
        <title>Genome sequence of the mercury-methylating and pleomorphic Desulfovibrio africanus Strain Walvis Bay.</title>
        <authorList>
            <person name="Brown S.D."/>
            <person name="Wall J.D."/>
            <person name="Kucken A.M."/>
            <person name="Gilmour C.C."/>
            <person name="Podar M."/>
            <person name="Brandt C.C."/>
            <person name="Teshima H."/>
            <person name="Detter J.C."/>
            <person name="Han C.S."/>
            <person name="Land M.L."/>
            <person name="Lucas S."/>
            <person name="Han J."/>
            <person name="Pennacchio L."/>
            <person name="Nolan M."/>
            <person name="Pitluck S."/>
            <person name="Woyke T."/>
            <person name="Goodwin L."/>
            <person name="Palumbo A.V."/>
            <person name="Elias D.A."/>
        </authorList>
    </citation>
    <scope>NUCLEOTIDE SEQUENCE [LARGE SCALE GENOMIC DNA]</scope>
    <source>
        <strain evidence="6 7">Walvis Bay</strain>
    </source>
</reference>
<dbReference type="PANTHER" id="PTHR43742:SF6">
    <property type="entry name" value="OXIDOREDUCTASE YYAE-RELATED"/>
    <property type="match status" value="1"/>
</dbReference>
<comment type="similarity">
    <text evidence="1">Belongs to the prokaryotic molybdopterin-containing oxidoreductase family.</text>
</comment>
<dbReference type="Gene3D" id="2.40.40.20">
    <property type="match status" value="1"/>
</dbReference>
<evidence type="ECO:0000313" key="7">
    <source>
        <dbReference type="Proteomes" id="UP000007844"/>
    </source>
</evidence>
<evidence type="ECO:0000256" key="3">
    <source>
        <dbReference type="ARBA" id="ARBA00023004"/>
    </source>
</evidence>
<dbReference type="AlphaFoldDB" id="F3YV02"/>
<feature type="domain" description="4Fe-4S Mo/W bis-MGD-type" evidence="5">
    <location>
        <begin position="2"/>
        <end position="59"/>
    </location>
</feature>
<evidence type="ECO:0000256" key="4">
    <source>
        <dbReference type="ARBA" id="ARBA00023014"/>
    </source>
</evidence>
<dbReference type="Pfam" id="PF04879">
    <property type="entry name" value="Molybdop_Fe4S4"/>
    <property type="match status" value="1"/>
</dbReference>
<dbReference type="Pfam" id="PF00384">
    <property type="entry name" value="Molybdopterin"/>
    <property type="match status" value="1"/>
</dbReference>
<dbReference type="Gene3D" id="3.40.228.10">
    <property type="entry name" value="Dimethylsulfoxide Reductase, domain 2"/>
    <property type="match status" value="1"/>
</dbReference>
<gene>
    <name evidence="6" type="ORF">Desaf_0904</name>
</gene>